<feature type="transmembrane region" description="Helical" evidence="1">
    <location>
        <begin position="7"/>
        <end position="27"/>
    </location>
</feature>
<feature type="transmembrane region" description="Helical" evidence="1">
    <location>
        <begin position="313"/>
        <end position="336"/>
    </location>
</feature>
<dbReference type="PANTHER" id="PTHR36178">
    <property type="entry name" value="SLR0625 PROTEIN"/>
    <property type="match status" value="1"/>
</dbReference>
<dbReference type="NCBIfam" id="TIGR00210">
    <property type="entry name" value="gltS"/>
    <property type="match status" value="1"/>
</dbReference>
<dbReference type="HAMAP" id="MF_02062">
    <property type="entry name" value="GltS"/>
    <property type="match status" value="1"/>
</dbReference>
<keyword evidence="1" id="KW-0813">Transport</keyword>
<name>A0A285PG14_9HYPH</name>
<comment type="function">
    <text evidence="1">Catalyzes the sodium-dependent transport of glutamate.</text>
</comment>
<reference evidence="3 4" key="1">
    <citation type="submission" date="2017-09" db="EMBL/GenBank/DDBJ databases">
        <authorList>
            <person name="Ehlers B."/>
            <person name="Leendertz F.H."/>
        </authorList>
    </citation>
    <scope>NUCLEOTIDE SEQUENCE [LARGE SCALE GENOMIC DNA]</scope>
    <source>
        <strain evidence="3 4">DSM 18289</strain>
    </source>
</reference>
<evidence type="ECO:0000313" key="4">
    <source>
        <dbReference type="Proteomes" id="UP000219439"/>
    </source>
</evidence>
<keyword evidence="4" id="KW-1185">Reference proteome</keyword>
<comment type="similarity">
    <text evidence="1">Belongs to the glutamate:Na(+) symporter (ESS) (TC 2.A.27) family.</text>
</comment>
<evidence type="ECO:0000256" key="2">
    <source>
        <dbReference type="NCBIfam" id="TIGR00210"/>
    </source>
</evidence>
<dbReference type="Pfam" id="PF03616">
    <property type="entry name" value="Glt_symporter"/>
    <property type="match status" value="1"/>
</dbReference>
<organism evidence="3 4">
    <name type="scientific">Cohaesibacter gelatinilyticus</name>
    <dbReference type="NCBI Taxonomy" id="372072"/>
    <lineage>
        <taxon>Bacteria</taxon>
        <taxon>Pseudomonadati</taxon>
        <taxon>Pseudomonadota</taxon>
        <taxon>Alphaproteobacteria</taxon>
        <taxon>Hyphomicrobiales</taxon>
        <taxon>Cohaesibacteraceae</taxon>
    </lineage>
</organism>
<dbReference type="InterPro" id="IPR004445">
    <property type="entry name" value="GltS"/>
</dbReference>
<keyword evidence="1" id="KW-0406">Ion transport</keyword>
<dbReference type="Proteomes" id="UP000219439">
    <property type="component" value="Unassembled WGS sequence"/>
</dbReference>
<dbReference type="RefSeq" id="WP_170956050.1">
    <property type="nucleotide sequence ID" value="NZ_OBEL01000002.1"/>
</dbReference>
<keyword evidence="1" id="KW-1133">Transmembrane helix</keyword>
<dbReference type="AlphaFoldDB" id="A0A285PG14"/>
<proteinExistence type="inferred from homology"/>
<dbReference type="GO" id="GO:0015501">
    <property type="term" value="F:glutamate:sodium symporter activity"/>
    <property type="evidence" value="ECO:0007669"/>
    <property type="project" value="UniProtKB-UniRule"/>
</dbReference>
<feature type="transmembrane region" description="Helical" evidence="1">
    <location>
        <begin position="343"/>
        <end position="365"/>
    </location>
</feature>
<feature type="transmembrane region" description="Helical" evidence="1">
    <location>
        <begin position="135"/>
        <end position="153"/>
    </location>
</feature>
<keyword evidence="1" id="KW-0739">Sodium transport</keyword>
<feature type="transmembrane region" description="Helical" evidence="1">
    <location>
        <begin position="78"/>
        <end position="96"/>
    </location>
</feature>
<evidence type="ECO:0000256" key="1">
    <source>
        <dbReference type="HAMAP-Rule" id="MF_02062"/>
    </source>
</evidence>
<comment type="subcellular location">
    <subcellularLocation>
        <location evidence="1">Cell inner membrane</location>
        <topology evidence="1">Multi-pass membrane protein</topology>
    </subcellularLocation>
</comment>
<dbReference type="PANTHER" id="PTHR36178:SF1">
    <property type="entry name" value="SODIUM_GLUTAMATE SYMPORTER"/>
    <property type="match status" value="1"/>
</dbReference>
<dbReference type="EMBL" id="OBEL01000002">
    <property type="protein sequence ID" value="SNZ19086.1"/>
    <property type="molecule type" value="Genomic_DNA"/>
</dbReference>
<keyword evidence="1" id="KW-0915">Sodium</keyword>
<keyword evidence="1" id="KW-0029">Amino-acid transport</keyword>
<dbReference type="GO" id="GO:0015813">
    <property type="term" value="P:L-glutamate transmembrane transport"/>
    <property type="evidence" value="ECO:0007669"/>
    <property type="project" value="UniProtKB-UniRule"/>
</dbReference>
<feature type="transmembrane region" description="Helical" evidence="1">
    <location>
        <begin position="227"/>
        <end position="248"/>
    </location>
</feature>
<keyword evidence="1" id="KW-0812">Transmembrane</keyword>
<evidence type="ECO:0000313" key="3">
    <source>
        <dbReference type="EMBL" id="SNZ19086.1"/>
    </source>
</evidence>
<feature type="transmembrane region" description="Helical" evidence="1">
    <location>
        <begin position="254"/>
        <end position="273"/>
    </location>
</feature>
<keyword evidence="1" id="KW-0997">Cell inner membrane</keyword>
<protein>
    <recommendedName>
        <fullName evidence="1 2">Sodium/glutamate symporter</fullName>
    </recommendedName>
</protein>
<feature type="transmembrane region" description="Helical" evidence="1">
    <location>
        <begin position="47"/>
        <end position="66"/>
    </location>
</feature>
<keyword evidence="1" id="KW-0472">Membrane</keyword>
<feature type="transmembrane region" description="Helical" evidence="1">
    <location>
        <begin position="102"/>
        <end position="123"/>
    </location>
</feature>
<accession>A0A285PG14</accession>
<keyword evidence="1" id="KW-0769">Symport</keyword>
<feature type="transmembrane region" description="Helical" evidence="1">
    <location>
        <begin position="377"/>
        <end position="404"/>
    </location>
</feature>
<feature type="transmembrane region" description="Helical" evidence="1">
    <location>
        <begin position="285"/>
        <end position="307"/>
    </location>
</feature>
<gene>
    <name evidence="1" type="primary">gltS</name>
    <name evidence="3" type="ORF">SAMN06265368_2165</name>
</gene>
<dbReference type="GO" id="GO:0005886">
    <property type="term" value="C:plasma membrane"/>
    <property type="evidence" value="ECO:0007669"/>
    <property type="project" value="UniProtKB-SubCell"/>
</dbReference>
<feature type="transmembrane region" description="Helical" evidence="1">
    <location>
        <begin position="168"/>
        <end position="192"/>
    </location>
</feature>
<keyword evidence="1" id="KW-1003">Cell membrane</keyword>
<sequence>MEAVTQGNVLVIEDFIAMTIGILVYFIGRDLNGRIDFLRTYNIPEPVTGGVLASLVSLGIFLVFDLQIQYELETRDTLLIFFFTAIGLNARISDLLNGGKALITLLGLTLGYIVLQDVIGVLMARLIGQPDAMGILTGSAALIGGHGTAIAWAPEIAERFNLPNAMEIGVAAATLGLVMASLLGGPIAKILLSRYNLSGDMERRPVVGLPVETRDEEQINHISLMRVILTLHISIILGFILNEVIAAMGLKLPLFVACLLVAIVLSNSVPRFFPNIGWPARTRALAVVSDFSLGLFIAMSLMGMQLWSLVDLAGPLLILLATQAFATIVFILFVLFPLMGRDYMAVVLSAGFAGFSLGATPTAIANMTAVTKSHGPAPVAFIILPLVGAFFVDITNAFVIQFFLTL</sequence>